<keyword evidence="2" id="KW-0963">Cytoplasm</keyword>
<dbReference type="CDD" id="cd03270">
    <property type="entry name" value="ABC_UvrA_I"/>
    <property type="match status" value="1"/>
</dbReference>
<dbReference type="InterPro" id="IPR017871">
    <property type="entry name" value="ABC_transporter-like_CS"/>
</dbReference>
<evidence type="ECO:0000256" key="9">
    <source>
        <dbReference type="ARBA" id="ARBA00022833"/>
    </source>
</evidence>
<sequence length="824" mass="92544">MEKQHLDYITIRGARVNNLKNINCKIPRDKLTVITGLSGSGKSSLAFDTIFAEGQRRYVQSMSSYARQFLGTMEKPDVDEIKGLSPALSIDQKTSARSPRSTVGTMSEIYDYLRLMFMHIGIFRCDCPSKQKIFSSKNKNATVQKCHQCQQIFTRPTMSSFSFNSPEGACLECQGLGVKLEIDPNLVIPNTKLTLNEGAVRPWQRMLSGWQWQKKEMQNFSKDNKFSFNTPINKLSPRIIKSIIFGDENTNFLGILSMIKKKYRETNSEYTKKEIEKYMIKKICPICQGARLKKETLMVKIKNKNIYQYCQMDLEKLLIEIRMLTYAKILSPEECEIIKPILDEIEKRIQFMIDVGLSYLALERNSDTLAGGEAQRIRLATQLGSGLMGVIYILDEPTIGLHPKDQQQLINALITLRDLGNTIIVVEHESSIIKKADYILDIGPGAGKYGGEIVAQGNLSQIISSPKSLTGKYLSGKVKVSIKKTYQPDFKDFITIEKAAQFNLKNITVKIPLSAFTCVSGVSGSGKSTLINNILVRHLKKLFYQAKTEPGKFAKISGADKINKIININQAPIGRNVRSNPATYTGLFTLLRGLFANQESAKIKRFLPAHFSFNLKLGRCEHCRGDGVLKFEMHFMPDVFIMCSKCHGKRYKDEILNIKYQGKHIFDVLNLSVNEAINFFKNEKQIVTKLLVLQKVGLGYIKLGQNATDLSGGEAQRVKLASELSRSSTGKTVYVLDEPTSGLHFDDIKKLLAVLLELIKNGNTVIVVEHNLDVIKNADWIIDLGPDGGEKGGRLIFQGTADKITKCQKSYTGSFLKNTRLLPE</sequence>
<keyword evidence="3" id="KW-0479">Metal-binding</keyword>
<keyword evidence="6" id="KW-0227">DNA damage</keyword>
<evidence type="ECO:0000256" key="8">
    <source>
        <dbReference type="ARBA" id="ARBA00022771"/>
    </source>
</evidence>
<dbReference type="PANTHER" id="PTHR43152">
    <property type="entry name" value="UVRABC SYSTEM PROTEIN A"/>
    <property type="match status" value="1"/>
</dbReference>
<keyword evidence="8" id="KW-0863">Zinc-finger</keyword>
<keyword evidence="5" id="KW-0547">Nucleotide-binding</keyword>
<dbReference type="GO" id="GO:0008270">
    <property type="term" value="F:zinc ion binding"/>
    <property type="evidence" value="ECO:0007669"/>
    <property type="project" value="UniProtKB-KW"/>
</dbReference>
<evidence type="ECO:0000256" key="10">
    <source>
        <dbReference type="ARBA" id="ARBA00022840"/>
    </source>
</evidence>
<keyword evidence="7" id="KW-0228">DNA excision</keyword>
<evidence type="ECO:0000256" key="5">
    <source>
        <dbReference type="ARBA" id="ARBA00022741"/>
    </source>
</evidence>
<evidence type="ECO:0000256" key="7">
    <source>
        <dbReference type="ARBA" id="ARBA00022769"/>
    </source>
</evidence>
<evidence type="ECO:0000256" key="1">
    <source>
        <dbReference type="ARBA" id="ARBA00004496"/>
    </source>
</evidence>
<evidence type="ECO:0000256" key="2">
    <source>
        <dbReference type="ARBA" id="ARBA00022490"/>
    </source>
</evidence>
<dbReference type="InterPro" id="IPR041552">
    <property type="entry name" value="UvrA_DNA-bd"/>
</dbReference>
<evidence type="ECO:0000259" key="17">
    <source>
        <dbReference type="PROSITE" id="PS50893"/>
    </source>
</evidence>
<dbReference type="Gene3D" id="1.10.8.280">
    <property type="entry name" value="ABC transporter ATPase domain-like"/>
    <property type="match status" value="1"/>
</dbReference>
<dbReference type="InterPro" id="IPR004602">
    <property type="entry name" value="UvrA"/>
</dbReference>
<evidence type="ECO:0000256" key="15">
    <source>
        <dbReference type="ARBA" id="ARBA00039316"/>
    </source>
</evidence>
<dbReference type="Gene3D" id="3.40.50.300">
    <property type="entry name" value="P-loop containing nucleotide triphosphate hydrolases"/>
    <property type="match status" value="2"/>
</dbReference>
<name>A0A554LIY0_9BACT</name>
<dbReference type="GO" id="GO:0005524">
    <property type="term" value="F:ATP binding"/>
    <property type="evidence" value="ECO:0007669"/>
    <property type="project" value="UniProtKB-KW"/>
</dbReference>
<evidence type="ECO:0000256" key="12">
    <source>
        <dbReference type="ARBA" id="ARBA00023125"/>
    </source>
</evidence>
<dbReference type="GO" id="GO:0004518">
    <property type="term" value="F:nuclease activity"/>
    <property type="evidence" value="ECO:0007669"/>
    <property type="project" value="UniProtKB-KW"/>
</dbReference>
<evidence type="ECO:0000313" key="19">
    <source>
        <dbReference type="Proteomes" id="UP000315689"/>
    </source>
</evidence>
<proteinExistence type="inferred from homology"/>
<dbReference type="Pfam" id="PF17755">
    <property type="entry name" value="UvrA_DNA-bind"/>
    <property type="match status" value="1"/>
</dbReference>
<reference evidence="18 19" key="1">
    <citation type="submission" date="2017-07" db="EMBL/GenBank/DDBJ databases">
        <title>Mechanisms for carbon and nitrogen cycling indicate functional differentiation within the Candidate Phyla Radiation.</title>
        <authorList>
            <person name="Danczak R.E."/>
            <person name="Johnston M.D."/>
            <person name="Kenah C."/>
            <person name="Slattery M."/>
            <person name="Wrighton K.C."/>
            <person name="Wilkins M.J."/>
        </authorList>
    </citation>
    <scope>NUCLEOTIDE SEQUENCE [LARGE SCALE GENOMIC DNA]</scope>
    <source>
        <strain evidence="18">Licking1014_7</strain>
    </source>
</reference>
<protein>
    <recommendedName>
        <fullName evidence="15">UvrABC system protein A</fullName>
    </recommendedName>
    <alternativeName>
        <fullName evidence="16">Excinuclease ABC subunit A</fullName>
    </alternativeName>
</protein>
<dbReference type="CDD" id="cd03271">
    <property type="entry name" value="ABC_UvrA_II"/>
    <property type="match status" value="1"/>
</dbReference>
<evidence type="ECO:0000256" key="13">
    <source>
        <dbReference type="ARBA" id="ARBA00023204"/>
    </source>
</evidence>
<dbReference type="GO" id="GO:0005737">
    <property type="term" value="C:cytoplasm"/>
    <property type="evidence" value="ECO:0007669"/>
    <property type="project" value="UniProtKB-SubCell"/>
</dbReference>
<dbReference type="EMBL" id="VMGK01000014">
    <property type="protein sequence ID" value="TSC92788.1"/>
    <property type="molecule type" value="Genomic_DNA"/>
</dbReference>
<keyword evidence="9" id="KW-0862">Zinc</keyword>
<keyword evidence="13" id="KW-0234">DNA repair</keyword>
<keyword evidence="11" id="KW-0267">Excision nuclease</keyword>
<dbReference type="GO" id="GO:0003677">
    <property type="term" value="F:DNA binding"/>
    <property type="evidence" value="ECO:0007669"/>
    <property type="project" value="UniProtKB-KW"/>
</dbReference>
<dbReference type="PROSITE" id="PS50893">
    <property type="entry name" value="ABC_TRANSPORTER_2"/>
    <property type="match status" value="2"/>
</dbReference>
<dbReference type="InterPro" id="IPR027417">
    <property type="entry name" value="P-loop_NTPase"/>
</dbReference>
<dbReference type="PANTHER" id="PTHR43152:SF3">
    <property type="entry name" value="UVRABC SYSTEM PROTEIN A"/>
    <property type="match status" value="1"/>
</dbReference>
<dbReference type="InterPro" id="IPR003439">
    <property type="entry name" value="ABC_transporter-like_ATP-bd"/>
</dbReference>
<comment type="similarity">
    <text evidence="14">Belongs to the ABC transporter superfamily. UvrA family.</text>
</comment>
<feature type="domain" description="ABC transporter" evidence="17">
    <location>
        <begin position="4"/>
        <end position="469"/>
    </location>
</feature>
<feature type="domain" description="ABC transporter" evidence="17">
    <location>
        <begin position="488"/>
        <end position="811"/>
    </location>
</feature>
<evidence type="ECO:0000256" key="14">
    <source>
        <dbReference type="ARBA" id="ARBA00038000"/>
    </source>
</evidence>
<evidence type="ECO:0000256" key="16">
    <source>
        <dbReference type="ARBA" id="ARBA00042156"/>
    </source>
</evidence>
<comment type="caution">
    <text evidence="18">The sequence shown here is derived from an EMBL/GenBank/DDBJ whole genome shotgun (WGS) entry which is preliminary data.</text>
</comment>
<evidence type="ECO:0000256" key="3">
    <source>
        <dbReference type="ARBA" id="ARBA00022723"/>
    </source>
</evidence>
<dbReference type="Proteomes" id="UP000315689">
    <property type="component" value="Unassembled WGS sequence"/>
</dbReference>
<keyword evidence="4" id="KW-0677">Repeat</keyword>
<evidence type="ECO:0000256" key="11">
    <source>
        <dbReference type="ARBA" id="ARBA00022881"/>
    </source>
</evidence>
<dbReference type="Gene3D" id="1.20.1580.10">
    <property type="entry name" value="ABC transporter ATPase like domain"/>
    <property type="match status" value="2"/>
</dbReference>
<keyword evidence="12" id="KW-0238">DNA-binding</keyword>
<evidence type="ECO:0000256" key="6">
    <source>
        <dbReference type="ARBA" id="ARBA00022763"/>
    </source>
</evidence>
<organism evidence="18 19">
    <name type="scientific">Candidatus Berkelbacteria bacterium Licking1014_7</name>
    <dbReference type="NCBI Taxonomy" id="2017147"/>
    <lineage>
        <taxon>Bacteria</taxon>
        <taxon>Candidatus Berkelbacteria</taxon>
    </lineage>
</organism>
<comment type="subcellular location">
    <subcellularLocation>
        <location evidence="1">Cytoplasm</location>
    </subcellularLocation>
</comment>
<dbReference type="GO" id="GO:0006289">
    <property type="term" value="P:nucleotide-excision repair"/>
    <property type="evidence" value="ECO:0007669"/>
    <property type="project" value="InterPro"/>
</dbReference>
<dbReference type="AlphaFoldDB" id="A0A554LIY0"/>
<evidence type="ECO:0000313" key="18">
    <source>
        <dbReference type="EMBL" id="TSC92788.1"/>
    </source>
</evidence>
<dbReference type="GO" id="GO:0016887">
    <property type="term" value="F:ATP hydrolysis activity"/>
    <property type="evidence" value="ECO:0007669"/>
    <property type="project" value="InterPro"/>
</dbReference>
<keyword evidence="10" id="KW-0067">ATP-binding</keyword>
<accession>A0A554LIY0</accession>
<gene>
    <name evidence="18" type="ORF">CEN89_490</name>
</gene>
<evidence type="ECO:0000256" key="4">
    <source>
        <dbReference type="ARBA" id="ARBA00022737"/>
    </source>
</evidence>
<dbReference type="GO" id="GO:0009380">
    <property type="term" value="C:excinuclease repair complex"/>
    <property type="evidence" value="ECO:0007669"/>
    <property type="project" value="InterPro"/>
</dbReference>
<dbReference type="SUPFAM" id="SSF52540">
    <property type="entry name" value="P-loop containing nucleoside triphosphate hydrolases"/>
    <property type="match status" value="2"/>
</dbReference>
<dbReference type="PROSITE" id="PS00211">
    <property type="entry name" value="ABC_TRANSPORTER_1"/>
    <property type="match status" value="2"/>
</dbReference>
<dbReference type="NCBIfam" id="TIGR00630">
    <property type="entry name" value="uvra"/>
    <property type="match status" value="1"/>
</dbReference>